<dbReference type="AlphaFoldDB" id="A0A1L1PDX9"/>
<dbReference type="PROSITE" id="PS50109">
    <property type="entry name" value="HIS_KIN"/>
    <property type="match status" value="1"/>
</dbReference>
<gene>
    <name evidence="9" type="ORF">BN948_02681</name>
</gene>
<reference evidence="10" key="1">
    <citation type="submission" date="2014-02" db="EMBL/GenBank/DDBJ databases">
        <authorList>
            <person name="Gan H."/>
        </authorList>
    </citation>
    <scope>NUCLEOTIDE SEQUENCE [LARGE SCALE GENOMIC DNA]</scope>
    <source>
        <strain evidence="10">S1</strain>
    </source>
</reference>
<keyword evidence="10" id="KW-1185">Reference proteome</keyword>
<comment type="catalytic activity">
    <reaction evidence="1">
        <text>ATP + protein L-histidine = ADP + protein N-phospho-L-histidine.</text>
        <dbReference type="EC" id="2.7.13.3"/>
    </reaction>
</comment>
<evidence type="ECO:0000256" key="1">
    <source>
        <dbReference type="ARBA" id="ARBA00000085"/>
    </source>
</evidence>
<evidence type="ECO:0000256" key="6">
    <source>
        <dbReference type="SAM" id="MobiDB-lite"/>
    </source>
</evidence>
<keyword evidence="3" id="KW-0808">Transferase</keyword>
<evidence type="ECO:0000313" key="10">
    <source>
        <dbReference type="Proteomes" id="UP000028878"/>
    </source>
</evidence>
<dbReference type="GO" id="GO:0009927">
    <property type="term" value="F:histidine phosphotransfer kinase activity"/>
    <property type="evidence" value="ECO:0007669"/>
    <property type="project" value="TreeGrafter"/>
</dbReference>
<proteinExistence type="predicted"/>
<reference evidence="10" key="2">
    <citation type="submission" date="2014-11" db="EMBL/GenBank/DDBJ databases">
        <title>Draft genome sequence of Hydrogenophaga intermedia S1.</title>
        <authorList>
            <person name="Gan H.M."/>
            <person name="Chew T.H."/>
            <person name="Stolz A."/>
        </authorList>
    </citation>
    <scope>NUCLEOTIDE SEQUENCE [LARGE SCALE GENOMIC DNA]</scope>
    <source>
        <strain evidence="10">S1</strain>
    </source>
</reference>
<evidence type="ECO:0000259" key="7">
    <source>
        <dbReference type="PROSITE" id="PS50109"/>
    </source>
</evidence>
<evidence type="ECO:0000256" key="3">
    <source>
        <dbReference type="ARBA" id="ARBA00022679"/>
    </source>
</evidence>
<dbReference type="SUPFAM" id="SSF55874">
    <property type="entry name" value="ATPase domain of HSP90 chaperone/DNA topoisomerase II/histidine kinase"/>
    <property type="match status" value="1"/>
</dbReference>
<feature type="domain" description="Response regulatory" evidence="8">
    <location>
        <begin position="244"/>
        <end position="361"/>
    </location>
</feature>
<keyword evidence="4 9" id="KW-0418">Kinase</keyword>
<feature type="domain" description="Histidine kinase" evidence="7">
    <location>
        <begin position="6"/>
        <end position="223"/>
    </location>
</feature>
<evidence type="ECO:0000256" key="4">
    <source>
        <dbReference type="ARBA" id="ARBA00022777"/>
    </source>
</evidence>
<sequence>MLALRTVTYCTENEETPFLTTIQSLSRAPPPLPSEPFTPIVQRMRASLDGLMRLLDMLLGASLRDAGHQMLTPRSLALQPAFDALVSEFAPLAAEKGLVLHVVPSRAWVLGDPTVLHRVLANLVSNAIRYTERGRVVLGARARGADLELQVWDTGIGIAPEQLDTIFQAFYRGETPRAVPGDRAEGLGLSIVRRAAADIGARLDVRSTPGRGSMFSVRLPRGKPQGQERPGETAAQAPGDSGRHILLIEDDEQVLLATASLLESWGHQVINARSATEALLLFEADPRHIDALICDYMLDPSMDGLALLLRLRAQHPGPLPVCMITGDMSAERIEQAKRHGFTLLHKPVGAASLQRFLQGLD</sequence>
<organism evidence="9 10">
    <name type="scientific">Hydrogenophaga intermedia</name>
    <dbReference type="NCBI Taxonomy" id="65786"/>
    <lineage>
        <taxon>Bacteria</taxon>
        <taxon>Pseudomonadati</taxon>
        <taxon>Pseudomonadota</taxon>
        <taxon>Betaproteobacteria</taxon>
        <taxon>Burkholderiales</taxon>
        <taxon>Comamonadaceae</taxon>
        <taxon>Hydrogenophaga</taxon>
    </lineage>
</organism>
<dbReference type="InterPro" id="IPR011006">
    <property type="entry name" value="CheY-like_superfamily"/>
</dbReference>
<dbReference type="SMART" id="SM00387">
    <property type="entry name" value="HATPase_c"/>
    <property type="match status" value="1"/>
</dbReference>
<dbReference type="Gene3D" id="3.30.565.10">
    <property type="entry name" value="Histidine kinase-like ATPase, C-terminal domain"/>
    <property type="match status" value="1"/>
</dbReference>
<accession>A0A1L1PDX9</accession>
<dbReference type="EC" id="2.7.13.3" evidence="2"/>
<evidence type="ECO:0000256" key="5">
    <source>
        <dbReference type="PROSITE-ProRule" id="PRU00169"/>
    </source>
</evidence>
<dbReference type="Pfam" id="PF00072">
    <property type="entry name" value="Response_reg"/>
    <property type="match status" value="1"/>
</dbReference>
<feature type="region of interest" description="Disordered" evidence="6">
    <location>
        <begin position="214"/>
        <end position="241"/>
    </location>
</feature>
<dbReference type="CDD" id="cd00156">
    <property type="entry name" value="REC"/>
    <property type="match status" value="1"/>
</dbReference>
<dbReference type="PROSITE" id="PS50110">
    <property type="entry name" value="RESPONSE_REGULATORY"/>
    <property type="match status" value="1"/>
</dbReference>
<dbReference type="Gene3D" id="3.40.50.2300">
    <property type="match status" value="1"/>
</dbReference>
<dbReference type="InterPro" id="IPR001789">
    <property type="entry name" value="Sig_transdc_resp-reg_receiver"/>
</dbReference>
<protein>
    <recommendedName>
        <fullName evidence="2">histidine kinase</fullName>
        <ecNumber evidence="2">2.7.13.3</ecNumber>
    </recommendedName>
</protein>
<dbReference type="SUPFAM" id="SSF52172">
    <property type="entry name" value="CheY-like"/>
    <property type="match status" value="1"/>
</dbReference>
<dbReference type="GO" id="GO:0005886">
    <property type="term" value="C:plasma membrane"/>
    <property type="evidence" value="ECO:0007669"/>
    <property type="project" value="TreeGrafter"/>
</dbReference>
<dbReference type="InterPro" id="IPR003594">
    <property type="entry name" value="HATPase_dom"/>
</dbReference>
<name>A0A1L1PDX9_HYDIT</name>
<dbReference type="Pfam" id="PF02518">
    <property type="entry name" value="HATPase_c"/>
    <property type="match status" value="1"/>
</dbReference>
<dbReference type="PANTHER" id="PTHR43047">
    <property type="entry name" value="TWO-COMPONENT HISTIDINE PROTEIN KINASE"/>
    <property type="match status" value="1"/>
</dbReference>
<dbReference type="InterPro" id="IPR004358">
    <property type="entry name" value="Sig_transdc_His_kin-like_C"/>
</dbReference>
<evidence type="ECO:0000313" key="9">
    <source>
        <dbReference type="EMBL" id="CDN88248.1"/>
    </source>
</evidence>
<dbReference type="PANTHER" id="PTHR43047:SF9">
    <property type="entry name" value="HISTIDINE KINASE"/>
    <property type="match status" value="1"/>
</dbReference>
<dbReference type="InterPro" id="IPR005467">
    <property type="entry name" value="His_kinase_dom"/>
</dbReference>
<dbReference type="Proteomes" id="UP000028878">
    <property type="component" value="Unassembled WGS sequence"/>
</dbReference>
<dbReference type="FunFam" id="3.30.565.10:FF:000049">
    <property type="entry name" value="Two-component sensor histidine kinase"/>
    <property type="match status" value="1"/>
</dbReference>
<dbReference type="EMBL" id="CCAE010000020">
    <property type="protein sequence ID" value="CDN88248.1"/>
    <property type="molecule type" value="Genomic_DNA"/>
</dbReference>
<dbReference type="InterPro" id="IPR036890">
    <property type="entry name" value="HATPase_C_sf"/>
</dbReference>
<dbReference type="SMART" id="SM00448">
    <property type="entry name" value="REC"/>
    <property type="match status" value="1"/>
</dbReference>
<dbReference type="GO" id="GO:0000155">
    <property type="term" value="F:phosphorelay sensor kinase activity"/>
    <property type="evidence" value="ECO:0007669"/>
    <property type="project" value="TreeGrafter"/>
</dbReference>
<feature type="modified residue" description="4-aspartylphosphate" evidence="5">
    <location>
        <position position="295"/>
    </location>
</feature>
<dbReference type="PRINTS" id="PR00344">
    <property type="entry name" value="BCTRLSENSOR"/>
</dbReference>
<evidence type="ECO:0000256" key="2">
    <source>
        <dbReference type="ARBA" id="ARBA00012438"/>
    </source>
</evidence>
<evidence type="ECO:0000259" key="8">
    <source>
        <dbReference type="PROSITE" id="PS50110"/>
    </source>
</evidence>
<keyword evidence="5" id="KW-0597">Phosphoprotein</keyword>